<comment type="caution">
    <text evidence="7">The sequence shown here is derived from an EMBL/GenBank/DDBJ whole genome shotgun (WGS) entry which is preliminary data.</text>
</comment>
<evidence type="ECO:0000256" key="2">
    <source>
        <dbReference type="ARBA" id="ARBA00022475"/>
    </source>
</evidence>
<keyword evidence="7" id="KW-0282">Flagellum</keyword>
<dbReference type="InterPro" id="IPR022781">
    <property type="entry name" value="Flagellar_biosynth_FliO"/>
</dbReference>
<dbReference type="GO" id="GO:0016020">
    <property type="term" value="C:membrane"/>
    <property type="evidence" value="ECO:0007669"/>
    <property type="project" value="InterPro"/>
</dbReference>
<evidence type="ECO:0000256" key="4">
    <source>
        <dbReference type="ARBA" id="ARBA00022989"/>
    </source>
</evidence>
<keyword evidence="7" id="KW-0966">Cell projection</keyword>
<keyword evidence="7" id="KW-0969">Cilium</keyword>
<sequence length="294" mass="32727">MKHRRLPRFATFALMMAVICLTGLGSVEAKITAISYERSNGRSVINISTDTPLPSYQVQQSSDGMELRVEVPQLPSDDLSSLYTTDDPFFSQIALNAQGEKTLILVTLLYPLDELFFRASSKADEEHGIRMSFGDEALGVSDYVPAQPTVAGVEDIDIFEGAYTMIVALLVVLSLFAIIIWFIRRLSPGQRLAATAEIRTISRSPIGNKKNIVVVEAFDEVIMLGEWDEGLCYIKTIDNEKTLAKIQLHDKKVHANFSSYLGRAVASRTNIEGLTHSIKNRMNHLRDTRNDDGK</sequence>
<keyword evidence="4 6" id="KW-1133">Transmembrane helix</keyword>
<feature type="transmembrane region" description="Helical" evidence="6">
    <location>
        <begin position="162"/>
        <end position="183"/>
    </location>
</feature>
<keyword evidence="8" id="KW-1185">Reference proteome</keyword>
<evidence type="ECO:0000256" key="6">
    <source>
        <dbReference type="SAM" id="Phobius"/>
    </source>
</evidence>
<dbReference type="AlphaFoldDB" id="A0A7W7Y442"/>
<dbReference type="GO" id="GO:0044781">
    <property type="term" value="P:bacterial-type flagellum organization"/>
    <property type="evidence" value="ECO:0007669"/>
    <property type="project" value="InterPro"/>
</dbReference>
<comment type="subcellular location">
    <subcellularLocation>
        <location evidence="1">Cell membrane</location>
    </subcellularLocation>
</comment>
<evidence type="ECO:0000256" key="5">
    <source>
        <dbReference type="ARBA" id="ARBA00023136"/>
    </source>
</evidence>
<gene>
    <name evidence="7" type="ORF">HNR37_001007</name>
</gene>
<dbReference type="Pfam" id="PF04347">
    <property type="entry name" value="FliO"/>
    <property type="match status" value="1"/>
</dbReference>
<keyword evidence="5 6" id="KW-0472">Membrane</keyword>
<protein>
    <submittedName>
        <fullName evidence="7">Flagellar biosynthetic protein FliO</fullName>
    </submittedName>
</protein>
<evidence type="ECO:0000313" key="8">
    <source>
        <dbReference type="Proteomes" id="UP000528322"/>
    </source>
</evidence>
<evidence type="ECO:0000256" key="1">
    <source>
        <dbReference type="ARBA" id="ARBA00004236"/>
    </source>
</evidence>
<keyword evidence="2" id="KW-1003">Cell membrane</keyword>
<reference evidence="7 8" key="1">
    <citation type="submission" date="2020-08" db="EMBL/GenBank/DDBJ databases">
        <title>Genomic Encyclopedia of Type Strains, Phase IV (KMG-IV): sequencing the most valuable type-strain genomes for metagenomic binning, comparative biology and taxonomic classification.</title>
        <authorList>
            <person name="Goeker M."/>
        </authorList>
    </citation>
    <scope>NUCLEOTIDE SEQUENCE [LARGE SCALE GENOMIC DNA]</scope>
    <source>
        <strain evidence="7 8">DSM 22071</strain>
    </source>
</reference>
<accession>A0A7W7Y442</accession>
<name>A0A7W7Y442_9BACT</name>
<proteinExistence type="predicted"/>
<evidence type="ECO:0000256" key="3">
    <source>
        <dbReference type="ARBA" id="ARBA00022692"/>
    </source>
</evidence>
<keyword evidence="3 6" id="KW-0812">Transmembrane</keyword>
<dbReference type="RefSeq" id="WP_183730855.1">
    <property type="nucleotide sequence ID" value="NZ_JACHID010000005.1"/>
</dbReference>
<dbReference type="Proteomes" id="UP000528322">
    <property type="component" value="Unassembled WGS sequence"/>
</dbReference>
<dbReference type="EMBL" id="JACHID010000005">
    <property type="protein sequence ID" value="MBB5021694.1"/>
    <property type="molecule type" value="Genomic_DNA"/>
</dbReference>
<organism evidence="7 8">
    <name type="scientific">Desulfurispira natronophila</name>
    <dbReference type="NCBI Taxonomy" id="682562"/>
    <lineage>
        <taxon>Bacteria</taxon>
        <taxon>Pseudomonadati</taxon>
        <taxon>Chrysiogenota</taxon>
        <taxon>Chrysiogenia</taxon>
        <taxon>Chrysiogenales</taxon>
        <taxon>Chrysiogenaceae</taxon>
        <taxon>Desulfurispira</taxon>
    </lineage>
</organism>
<evidence type="ECO:0000313" key="7">
    <source>
        <dbReference type="EMBL" id="MBB5021694.1"/>
    </source>
</evidence>